<feature type="transmembrane region" description="Helical" evidence="12">
    <location>
        <begin position="391"/>
        <end position="410"/>
    </location>
</feature>
<evidence type="ECO:0000256" key="7">
    <source>
        <dbReference type="ARBA" id="ARBA00022989"/>
    </source>
</evidence>
<keyword evidence="7 12" id="KW-1133">Transmembrane helix</keyword>
<dbReference type="InterPro" id="IPR018422">
    <property type="entry name" value="Cation/H_exchanger_CPA1"/>
</dbReference>
<keyword evidence="8" id="KW-0915">Sodium</keyword>
<evidence type="ECO:0000256" key="11">
    <source>
        <dbReference type="ARBA" id="ARBA00023201"/>
    </source>
</evidence>
<feature type="transmembrane region" description="Helical" evidence="12">
    <location>
        <begin position="326"/>
        <end position="348"/>
    </location>
</feature>
<evidence type="ECO:0000256" key="6">
    <source>
        <dbReference type="ARBA" id="ARBA00022692"/>
    </source>
</evidence>
<feature type="transmembrane region" description="Helical" evidence="12">
    <location>
        <begin position="135"/>
        <end position="155"/>
    </location>
</feature>
<reference evidence="15" key="1">
    <citation type="journal article" date="2019" name="Int. J. Syst. Evol. Microbiol.">
        <title>The Global Catalogue of Microorganisms (GCM) 10K type strain sequencing project: providing services to taxonomists for standard genome sequencing and annotation.</title>
        <authorList>
            <consortium name="The Broad Institute Genomics Platform"/>
            <consortium name="The Broad Institute Genome Sequencing Center for Infectious Disease"/>
            <person name="Wu L."/>
            <person name="Ma J."/>
        </authorList>
    </citation>
    <scope>NUCLEOTIDE SEQUENCE [LARGE SCALE GENOMIC DNA]</scope>
    <source>
        <strain evidence="15">CGMCC 4.7192</strain>
    </source>
</reference>
<feature type="domain" description="Cation/H+ exchanger transmembrane" evidence="13">
    <location>
        <begin position="16"/>
        <end position="415"/>
    </location>
</feature>
<organism evidence="14 15">
    <name type="scientific">Kiloniella antarctica</name>
    <dbReference type="NCBI Taxonomy" id="1550907"/>
    <lineage>
        <taxon>Bacteria</taxon>
        <taxon>Pseudomonadati</taxon>
        <taxon>Pseudomonadota</taxon>
        <taxon>Alphaproteobacteria</taxon>
        <taxon>Rhodospirillales</taxon>
        <taxon>Kiloniellaceae</taxon>
        <taxon>Kiloniella</taxon>
    </lineage>
</organism>
<dbReference type="PANTHER" id="PTHR10110:SF195">
    <property type="entry name" value="NA(+)_H(+) ANTIPORTER NHAS2"/>
    <property type="match status" value="1"/>
</dbReference>
<feature type="transmembrane region" description="Helical" evidence="12">
    <location>
        <begin position="75"/>
        <end position="94"/>
    </location>
</feature>
<comment type="caution">
    <text evidence="14">The sequence shown here is derived from an EMBL/GenBank/DDBJ whole genome shotgun (WGS) entry which is preliminary data.</text>
</comment>
<evidence type="ECO:0000256" key="9">
    <source>
        <dbReference type="ARBA" id="ARBA00023065"/>
    </source>
</evidence>
<feature type="transmembrane region" description="Helical" evidence="12">
    <location>
        <begin position="360"/>
        <end position="379"/>
    </location>
</feature>
<evidence type="ECO:0000256" key="4">
    <source>
        <dbReference type="ARBA" id="ARBA00022449"/>
    </source>
</evidence>
<dbReference type="Gene3D" id="6.10.140.1330">
    <property type="match status" value="1"/>
</dbReference>
<feature type="transmembrane region" description="Helical" evidence="12">
    <location>
        <begin position="176"/>
        <end position="196"/>
    </location>
</feature>
<evidence type="ECO:0000313" key="14">
    <source>
        <dbReference type="EMBL" id="MFD2206159.1"/>
    </source>
</evidence>
<dbReference type="RefSeq" id="WP_380251464.1">
    <property type="nucleotide sequence ID" value="NZ_JBHUII010000004.1"/>
</dbReference>
<dbReference type="PANTHER" id="PTHR10110">
    <property type="entry name" value="SODIUM/HYDROGEN EXCHANGER"/>
    <property type="match status" value="1"/>
</dbReference>
<evidence type="ECO:0000256" key="2">
    <source>
        <dbReference type="ARBA" id="ARBA00007367"/>
    </source>
</evidence>
<feature type="transmembrane region" description="Helical" evidence="12">
    <location>
        <begin position="106"/>
        <end position="129"/>
    </location>
</feature>
<comment type="subcellular location">
    <subcellularLocation>
        <location evidence="1">Cell membrane</location>
        <topology evidence="1">Multi-pass membrane protein</topology>
    </subcellularLocation>
</comment>
<name>A0ABW5BMN9_9PROT</name>
<dbReference type="Proteomes" id="UP001597294">
    <property type="component" value="Unassembled WGS sequence"/>
</dbReference>
<feature type="transmembrane region" description="Helical" evidence="12">
    <location>
        <begin position="35"/>
        <end position="55"/>
    </location>
</feature>
<keyword evidence="10 12" id="KW-0472">Membrane</keyword>
<accession>A0ABW5BMN9</accession>
<keyword evidence="11" id="KW-0739">Sodium transport</keyword>
<evidence type="ECO:0000313" key="15">
    <source>
        <dbReference type="Proteomes" id="UP001597294"/>
    </source>
</evidence>
<evidence type="ECO:0000256" key="1">
    <source>
        <dbReference type="ARBA" id="ARBA00004651"/>
    </source>
</evidence>
<keyword evidence="15" id="KW-1185">Reference proteome</keyword>
<proteinExistence type="inferred from homology"/>
<keyword evidence="3" id="KW-0813">Transport</keyword>
<feature type="transmembrane region" description="Helical" evidence="12">
    <location>
        <begin position="267"/>
        <end position="284"/>
    </location>
</feature>
<dbReference type="EMBL" id="JBHUII010000004">
    <property type="protein sequence ID" value="MFD2206159.1"/>
    <property type="molecule type" value="Genomic_DNA"/>
</dbReference>
<keyword evidence="4" id="KW-0050">Antiport</keyword>
<feature type="transmembrane region" description="Helical" evidence="12">
    <location>
        <begin position="6"/>
        <end position="23"/>
    </location>
</feature>
<comment type="similarity">
    <text evidence="2">Belongs to the monovalent cation:proton antiporter 1 (CPA1) transporter (TC 2.A.36) family.</text>
</comment>
<feature type="transmembrane region" description="Helical" evidence="12">
    <location>
        <begin position="242"/>
        <end position="261"/>
    </location>
</feature>
<evidence type="ECO:0000256" key="5">
    <source>
        <dbReference type="ARBA" id="ARBA00022475"/>
    </source>
</evidence>
<gene>
    <name evidence="14" type="ORF">ACFSKO_11065</name>
</gene>
<feature type="transmembrane region" description="Helical" evidence="12">
    <location>
        <begin position="208"/>
        <end position="230"/>
    </location>
</feature>
<sequence>MTTLSLFNIATITITLAAFFGYINHRLLRMPISIGLVVIALITSIIVMFVDIAVPQLGIQSAVRLSLAQIDFHETLMKGMLSFLLFAGALHVNIEDLIHRKYAITLMATVGVLISTFLIGYAMFFLTGFIDLEIPLIYCLIFGSLIAPTDPVAVLGILKTVKVPSSLKAKIAGESLFNDGVGVVVFTILVAIATQSSSGGEEIGAFEMTRLFLLEAGGGAVLGLATGYIAYRALKSINEYTIEVLITLALVMVSYSLSYALHFSGPIAVVIAGLLIGNSGMRFAMSESTRDHVQTFWTLLDEILNAALFLIIGFEILAITETTSNLIATLVMIPVVLLARFISVGLPISLLSLKQKYTPGAIIVLTWGGLRGGISVALVLSLPNVPEKESLLAITYGIVIFSIIVQGLTVKKVVERFVR</sequence>
<keyword evidence="5" id="KW-1003">Cell membrane</keyword>
<feature type="transmembrane region" description="Helical" evidence="12">
    <location>
        <begin position="296"/>
        <end position="320"/>
    </location>
</feature>
<dbReference type="Pfam" id="PF00999">
    <property type="entry name" value="Na_H_Exchanger"/>
    <property type="match status" value="1"/>
</dbReference>
<evidence type="ECO:0000256" key="12">
    <source>
        <dbReference type="SAM" id="Phobius"/>
    </source>
</evidence>
<keyword evidence="9" id="KW-0406">Ion transport</keyword>
<evidence type="ECO:0000256" key="10">
    <source>
        <dbReference type="ARBA" id="ARBA00023136"/>
    </source>
</evidence>
<dbReference type="InterPro" id="IPR006153">
    <property type="entry name" value="Cation/H_exchanger_TM"/>
</dbReference>
<keyword evidence="6 12" id="KW-0812">Transmembrane</keyword>
<evidence type="ECO:0000259" key="13">
    <source>
        <dbReference type="Pfam" id="PF00999"/>
    </source>
</evidence>
<protein>
    <submittedName>
        <fullName evidence="14">Cation:proton antiporter</fullName>
    </submittedName>
</protein>
<evidence type="ECO:0000256" key="3">
    <source>
        <dbReference type="ARBA" id="ARBA00022448"/>
    </source>
</evidence>
<evidence type="ECO:0000256" key="8">
    <source>
        <dbReference type="ARBA" id="ARBA00023053"/>
    </source>
</evidence>